<dbReference type="EMBL" id="JAWRVG010000025">
    <property type="protein sequence ID" value="KAK4071016.1"/>
    <property type="molecule type" value="Genomic_DNA"/>
</dbReference>
<gene>
    <name evidence="1" type="ORF">Triagg1_6383</name>
</gene>
<sequence length="180" mass="19064">MGVASVNPTVSAALGSMDLSPEIEKLTITVGSAGKNFYARGWRVGTVLMPTVLMNISGACAVDFEKAEAEGFWDDAIRDMKEADKFGSIEIDFSKQYNTTSQLRPATNMTPRLGTEATFIGRRRREQCLCAFGKVVVSVGRVEALGQDHELGTRLGGLGDLSGGVLEFDILVGAGGNLGG</sequence>
<keyword evidence="2" id="KW-1185">Reference proteome</keyword>
<accession>A0AAE1J7K7</accession>
<protein>
    <submittedName>
        <fullName evidence="1">Uncharacterized protein</fullName>
    </submittedName>
</protein>
<dbReference type="Proteomes" id="UP001273209">
    <property type="component" value="Unassembled WGS sequence"/>
</dbReference>
<evidence type="ECO:0000313" key="1">
    <source>
        <dbReference type="EMBL" id="KAK4071016.1"/>
    </source>
</evidence>
<name>A0AAE1J7K7_9HYPO</name>
<evidence type="ECO:0000313" key="2">
    <source>
        <dbReference type="Proteomes" id="UP001273209"/>
    </source>
</evidence>
<dbReference type="GeneID" id="87920906"/>
<dbReference type="RefSeq" id="XP_062754636.1">
    <property type="nucleotide sequence ID" value="XM_062901001.1"/>
</dbReference>
<dbReference type="InterPro" id="IPR015421">
    <property type="entry name" value="PyrdxlP-dep_Trfase_major"/>
</dbReference>
<comment type="caution">
    <text evidence="1">The sequence shown here is derived from an EMBL/GenBank/DDBJ whole genome shotgun (WGS) entry which is preliminary data.</text>
</comment>
<proteinExistence type="predicted"/>
<reference evidence="1" key="1">
    <citation type="submission" date="2023-11" db="EMBL/GenBank/DDBJ databases">
        <title>The genome sequences of three competitors of mushroom-forming fungi.</title>
        <authorList>
            <person name="Beijen E."/>
            <person name="Ohm R.A."/>
        </authorList>
    </citation>
    <scope>NUCLEOTIDE SEQUENCE</scope>
    <source>
        <strain evidence="1">CBS 100526</strain>
    </source>
</reference>
<organism evidence="1 2">
    <name type="scientific">Trichoderma aggressivum f. europaeum</name>
    <dbReference type="NCBI Taxonomy" id="173218"/>
    <lineage>
        <taxon>Eukaryota</taxon>
        <taxon>Fungi</taxon>
        <taxon>Dikarya</taxon>
        <taxon>Ascomycota</taxon>
        <taxon>Pezizomycotina</taxon>
        <taxon>Sordariomycetes</taxon>
        <taxon>Hypocreomycetidae</taxon>
        <taxon>Hypocreales</taxon>
        <taxon>Hypocreaceae</taxon>
        <taxon>Trichoderma</taxon>
    </lineage>
</organism>
<dbReference type="AlphaFoldDB" id="A0AAE1J7K7"/>
<dbReference type="Gene3D" id="3.40.640.10">
    <property type="entry name" value="Type I PLP-dependent aspartate aminotransferase-like (Major domain)"/>
    <property type="match status" value="1"/>
</dbReference>